<keyword evidence="2" id="KW-1133">Transmembrane helix</keyword>
<feature type="coiled-coil region" evidence="1">
    <location>
        <begin position="316"/>
        <end position="343"/>
    </location>
</feature>
<evidence type="ECO:0000256" key="2">
    <source>
        <dbReference type="SAM" id="Phobius"/>
    </source>
</evidence>
<keyword evidence="2" id="KW-0472">Membrane</keyword>
<dbReference type="InterPro" id="IPR027417">
    <property type="entry name" value="P-loop_NTPase"/>
</dbReference>
<organism evidence="4 5">
    <name type="scientific">Caldanaerobacter subterraneus</name>
    <dbReference type="NCBI Taxonomy" id="911092"/>
    <lineage>
        <taxon>Bacteria</taxon>
        <taxon>Bacillati</taxon>
        <taxon>Bacillota</taxon>
        <taxon>Clostridia</taxon>
        <taxon>Thermoanaerobacterales</taxon>
        <taxon>Thermoanaerobacteraceae</taxon>
        <taxon>Caldanaerobacter</taxon>
    </lineage>
</organism>
<dbReference type="Gene3D" id="3.40.50.300">
    <property type="entry name" value="P-loop containing nucleotide triphosphate hydrolases"/>
    <property type="match status" value="1"/>
</dbReference>
<feature type="domain" description="TraD/TraG TraM recognition site" evidence="3">
    <location>
        <begin position="687"/>
        <end position="809"/>
    </location>
</feature>
<evidence type="ECO:0000313" key="4">
    <source>
        <dbReference type="EMBL" id="NNG66450.1"/>
    </source>
</evidence>
<evidence type="ECO:0000256" key="1">
    <source>
        <dbReference type="SAM" id="Coils"/>
    </source>
</evidence>
<dbReference type="InterPro" id="IPR051162">
    <property type="entry name" value="T4SS_component"/>
</dbReference>
<gene>
    <name evidence="4" type="ORF">HKI81_04245</name>
</gene>
<dbReference type="Proteomes" id="UP000529861">
    <property type="component" value="Unassembled WGS sequence"/>
</dbReference>
<feature type="transmembrane region" description="Helical" evidence="2">
    <location>
        <begin position="47"/>
        <end position="67"/>
    </location>
</feature>
<proteinExistence type="predicted"/>
<evidence type="ECO:0000313" key="5">
    <source>
        <dbReference type="Proteomes" id="UP000529861"/>
    </source>
</evidence>
<sequence length="916" mass="106990">MKKLIKLDVLTVVTIIAVGFYAIIFTDLLVDVLFYHRNLYYKAIYPTYYIIVLILMPILIWSFLTGYKIKNKKLELFKISLVLSFIPMVVALSQQLYLIITPWLINLKKSMDAKTAQTELISITSSQLSSNDIIFWIRISTEVAPVLIGIGVFYILYKNLFSNIHLEANILRFNILDYLERKETNDVVLCINRRTNKPVIVKEEDRFLHMLIDGATGTGKTSSVLLKMVLQDIKRKKYWLMKVNKEIEKLINEKKVLFINPFKPKNEYLSFDDIDILPEDMDKIEDEIRADLNKCEKLYKSFIEEYFKDTSIKNAVLKVKNERKEILNQIHNLLKQLDDIKTEEERKEILNQLEVLRKKKNDLYLTELSNNYPLKVNQTLAEMLNKTYKTLLENRKKVRSDFGERVEAFNKAYEYLSKFVETYNSFTGKNVHLNGSKTLEVLTGYYKKINNIKNNIGITVVEPKGDFAEKAAQLCRANGVPYVHIDPTNNKGWAINVMQGEPEETAEIVSSVLRSMFGRQEAFFANLQEDVAKNYIKLIKYIYGNECDLMMLRKLLRDPDMLEKEVKKLKELYLQTQDMRMQDLIDYFEEEILNSKHYEDILKWTIGLRVQLDNLLSKEELVKAMSPFRNEKVLDIDKHLRNGGILLVNTALGAFGNVSSAFGKLVLLTIEYAVFRRKGDGTDTMHVFYIDEFPEYINESFKRFLTLGRSYRVSIVMAIQNLSQLIIDGSRTFLDIVKGNAATKLVFGRGEIEDIEYFSKYFGYQDEIQMDSSYTHSASIFMPHQTANKTERYSMLKKPRFDRDLIQDLPFQYVMYKTVYRGSNLPADIGRVDFVDEKEFIVSDKPLYNIVYNPIMRKLRKKSEDEFIKIIDDNTHESISRNGEEDNITSDSAINKEFPYKKENSDEKLLFDKDFE</sequence>
<reference evidence="4 5" key="1">
    <citation type="submission" date="2020-04" db="EMBL/GenBank/DDBJ databases">
        <title>Draft genome sequence of Caldanaerobacter sunterraneus. strain 1523vc isolated from Griffin hot spring, Kamchatka, Russia.</title>
        <authorList>
            <person name="Toshchakov S.V."/>
            <person name="Podosokorskaya O.A."/>
            <person name="Kublanov I.V."/>
            <person name="Korzhenkov A."/>
            <person name="Patrushev M.V."/>
        </authorList>
    </citation>
    <scope>NUCLEOTIDE SEQUENCE [LARGE SCALE GENOMIC DNA]</scope>
    <source>
        <strain evidence="4 5">1523vc</strain>
    </source>
</reference>
<dbReference type="SUPFAM" id="SSF52540">
    <property type="entry name" value="P-loop containing nucleoside triphosphate hydrolases"/>
    <property type="match status" value="2"/>
</dbReference>
<comment type="caution">
    <text evidence="4">The sequence shown here is derived from an EMBL/GenBank/DDBJ whole genome shotgun (WGS) entry which is preliminary data.</text>
</comment>
<dbReference type="Pfam" id="PF12696">
    <property type="entry name" value="TraG-D_C"/>
    <property type="match status" value="1"/>
</dbReference>
<dbReference type="AlphaFoldDB" id="A0A7Y2L6X6"/>
<dbReference type="InterPro" id="IPR032689">
    <property type="entry name" value="TraG-D_C"/>
</dbReference>
<evidence type="ECO:0000259" key="3">
    <source>
        <dbReference type="Pfam" id="PF12696"/>
    </source>
</evidence>
<keyword evidence="2" id="KW-0812">Transmembrane</keyword>
<feature type="transmembrane region" description="Helical" evidence="2">
    <location>
        <begin position="12"/>
        <end position="35"/>
    </location>
</feature>
<dbReference type="CDD" id="cd01127">
    <property type="entry name" value="TrwB_TraG_TraD_VirD4"/>
    <property type="match status" value="1"/>
</dbReference>
<accession>A0A7Y2L6X6</accession>
<feature type="transmembrane region" description="Helical" evidence="2">
    <location>
        <begin position="79"/>
        <end position="105"/>
    </location>
</feature>
<dbReference type="PANTHER" id="PTHR30121:SF6">
    <property type="entry name" value="SLR6007 PROTEIN"/>
    <property type="match status" value="1"/>
</dbReference>
<keyword evidence="1" id="KW-0175">Coiled coil</keyword>
<dbReference type="PANTHER" id="PTHR30121">
    <property type="entry name" value="UNCHARACTERIZED PROTEIN YJGR-RELATED"/>
    <property type="match status" value="1"/>
</dbReference>
<name>A0A7Y2L6X6_9THEO</name>
<dbReference type="EMBL" id="JABEQB010000008">
    <property type="protein sequence ID" value="NNG66450.1"/>
    <property type="molecule type" value="Genomic_DNA"/>
</dbReference>
<protein>
    <submittedName>
        <fullName evidence="4">TraM recognition domain-containing protein</fullName>
    </submittedName>
</protein>